<name>A0A9D4FI85_DREPO</name>
<evidence type="ECO:0000313" key="1">
    <source>
        <dbReference type="EMBL" id="KAH3799343.1"/>
    </source>
</evidence>
<keyword evidence="2" id="KW-1185">Reference proteome</keyword>
<reference evidence="1" key="2">
    <citation type="submission" date="2020-11" db="EMBL/GenBank/DDBJ databases">
        <authorList>
            <person name="McCartney M.A."/>
            <person name="Auch B."/>
            <person name="Kono T."/>
            <person name="Mallez S."/>
            <person name="Becker A."/>
            <person name="Gohl D.M."/>
            <person name="Silverstein K.A.T."/>
            <person name="Koren S."/>
            <person name="Bechman K.B."/>
            <person name="Herman A."/>
            <person name="Abrahante J.E."/>
            <person name="Garbe J."/>
        </authorList>
    </citation>
    <scope>NUCLEOTIDE SEQUENCE</scope>
    <source>
        <strain evidence="1">Duluth1</strain>
        <tissue evidence="1">Whole animal</tissue>
    </source>
</reference>
<comment type="caution">
    <text evidence="1">The sequence shown here is derived from an EMBL/GenBank/DDBJ whole genome shotgun (WGS) entry which is preliminary data.</text>
</comment>
<organism evidence="1 2">
    <name type="scientific">Dreissena polymorpha</name>
    <name type="common">Zebra mussel</name>
    <name type="synonym">Mytilus polymorpha</name>
    <dbReference type="NCBI Taxonomy" id="45954"/>
    <lineage>
        <taxon>Eukaryota</taxon>
        <taxon>Metazoa</taxon>
        <taxon>Spiralia</taxon>
        <taxon>Lophotrochozoa</taxon>
        <taxon>Mollusca</taxon>
        <taxon>Bivalvia</taxon>
        <taxon>Autobranchia</taxon>
        <taxon>Heteroconchia</taxon>
        <taxon>Euheterodonta</taxon>
        <taxon>Imparidentia</taxon>
        <taxon>Neoheterodontei</taxon>
        <taxon>Myida</taxon>
        <taxon>Dreissenoidea</taxon>
        <taxon>Dreissenidae</taxon>
        <taxon>Dreissena</taxon>
    </lineage>
</organism>
<sequence>MSSSYCHIVVYRLPVTMRTSYFFLDYGYGIPLGPLWLHIEIQRAIVRWYDGDNAIVRWQQCDNTMATMRQYDGDNATTRKYDDDNATVRQYDGDSAIV</sequence>
<accession>A0A9D4FI85</accession>
<protein>
    <submittedName>
        <fullName evidence="1">Uncharacterized protein</fullName>
    </submittedName>
</protein>
<proteinExistence type="predicted"/>
<reference evidence="1" key="1">
    <citation type="journal article" date="2019" name="bioRxiv">
        <title>The Genome of the Zebra Mussel, Dreissena polymorpha: A Resource for Invasive Species Research.</title>
        <authorList>
            <person name="McCartney M.A."/>
            <person name="Auch B."/>
            <person name="Kono T."/>
            <person name="Mallez S."/>
            <person name="Zhang Y."/>
            <person name="Obille A."/>
            <person name="Becker A."/>
            <person name="Abrahante J.E."/>
            <person name="Garbe J."/>
            <person name="Badalamenti J.P."/>
            <person name="Herman A."/>
            <person name="Mangelson H."/>
            <person name="Liachko I."/>
            <person name="Sullivan S."/>
            <person name="Sone E.D."/>
            <person name="Koren S."/>
            <person name="Silverstein K.A.T."/>
            <person name="Beckman K.B."/>
            <person name="Gohl D.M."/>
        </authorList>
    </citation>
    <scope>NUCLEOTIDE SEQUENCE</scope>
    <source>
        <strain evidence="1">Duluth1</strain>
        <tissue evidence="1">Whole animal</tissue>
    </source>
</reference>
<gene>
    <name evidence="1" type="ORF">DPMN_152950</name>
</gene>
<dbReference type="Proteomes" id="UP000828390">
    <property type="component" value="Unassembled WGS sequence"/>
</dbReference>
<dbReference type="AlphaFoldDB" id="A0A9D4FI85"/>
<dbReference type="EMBL" id="JAIWYP010000007">
    <property type="protein sequence ID" value="KAH3799343.1"/>
    <property type="molecule type" value="Genomic_DNA"/>
</dbReference>
<evidence type="ECO:0000313" key="2">
    <source>
        <dbReference type="Proteomes" id="UP000828390"/>
    </source>
</evidence>